<dbReference type="AlphaFoldDB" id="E3H7E3"/>
<evidence type="ECO:0000313" key="2">
    <source>
        <dbReference type="Proteomes" id="UP000006875"/>
    </source>
</evidence>
<accession>E3H7E3</accession>
<dbReference type="GO" id="GO:0003677">
    <property type="term" value="F:DNA binding"/>
    <property type="evidence" value="ECO:0007669"/>
    <property type="project" value="UniProtKB-KW"/>
</dbReference>
<proteinExistence type="predicted"/>
<reference evidence="1 2" key="1">
    <citation type="journal article" date="2010" name="Stand. Genomic Sci.">
        <title>Complete genome sequence of Ilyobacter polytropus type strain (CuHbu1).</title>
        <authorList>
            <person name="Sikorski J."/>
            <person name="Chertkov O."/>
            <person name="Lapidus A."/>
            <person name="Nolan M."/>
            <person name="Lucas S."/>
            <person name="Del Rio T.G."/>
            <person name="Tice H."/>
            <person name="Cheng J.F."/>
            <person name="Tapia R."/>
            <person name="Han C."/>
            <person name="Goodwin L."/>
            <person name="Pitluck S."/>
            <person name="Liolios K."/>
            <person name="Ivanova N."/>
            <person name="Mavromatis K."/>
            <person name="Mikhailova N."/>
            <person name="Pati A."/>
            <person name="Chen A."/>
            <person name="Palaniappan K."/>
            <person name="Land M."/>
            <person name="Hauser L."/>
            <person name="Chang Y.J."/>
            <person name="Jeffries C.D."/>
            <person name="Brambilla E."/>
            <person name="Yasawong M."/>
            <person name="Rohde M."/>
            <person name="Pukall R."/>
            <person name="Spring S."/>
            <person name="Goker M."/>
            <person name="Woyke T."/>
            <person name="Bristow J."/>
            <person name="Eisen J.A."/>
            <person name="Markowitz V."/>
            <person name="Hugenholtz P."/>
            <person name="Kyrpides N.C."/>
            <person name="Klenk H.P."/>
        </authorList>
    </citation>
    <scope>NUCLEOTIDE SEQUENCE [LARGE SCALE GENOMIC DNA]</scope>
    <source>
        <strain evidence="2">ATCC 51220 / DSM 2926 / LMG 16218 / CuHBu1</strain>
    </source>
</reference>
<sequence length="50" mass="5755">MLNEIKIKTIKNGITMAELSKKLGISREYMYRKIKSGDTKILEDIKKILG</sequence>
<keyword evidence="1" id="KW-0238">DNA-binding</keyword>
<dbReference type="KEGG" id="ipo:Ilyop_1058"/>
<gene>
    <name evidence="1" type="ordered locus">Ilyop_1058</name>
</gene>
<name>E3H7E3_ILYPC</name>
<dbReference type="RefSeq" id="WP_013387507.1">
    <property type="nucleotide sequence ID" value="NC_014632.1"/>
</dbReference>
<keyword evidence="2" id="KW-1185">Reference proteome</keyword>
<evidence type="ECO:0000313" key="1">
    <source>
        <dbReference type="EMBL" id="ADO82839.1"/>
    </source>
</evidence>
<dbReference type="HOGENOM" id="CLU_3118689_0_0_0"/>
<dbReference type="EMBL" id="CP002281">
    <property type="protein sequence ID" value="ADO82839.1"/>
    <property type="molecule type" value="Genomic_DNA"/>
</dbReference>
<dbReference type="Proteomes" id="UP000006875">
    <property type="component" value="Chromosome"/>
</dbReference>
<protein>
    <submittedName>
        <fullName evidence="1">DNA-binding protein</fullName>
    </submittedName>
</protein>
<organism evidence="1 2">
    <name type="scientific">Ilyobacter polytropus (strain ATCC 51220 / DSM 2926 / LMG 16218 / CuHBu1)</name>
    <dbReference type="NCBI Taxonomy" id="572544"/>
    <lineage>
        <taxon>Bacteria</taxon>
        <taxon>Fusobacteriati</taxon>
        <taxon>Fusobacteriota</taxon>
        <taxon>Fusobacteriia</taxon>
        <taxon>Fusobacteriales</taxon>
        <taxon>Fusobacteriaceae</taxon>
        <taxon>Ilyobacter</taxon>
    </lineage>
</organism>
<dbReference type="STRING" id="572544.Ilyop_1058"/>